<dbReference type="CDD" id="cd03443">
    <property type="entry name" value="PaaI_thioesterase"/>
    <property type="match status" value="1"/>
</dbReference>
<name>A0A9P4I965_9PEZI</name>
<proteinExistence type="predicted"/>
<dbReference type="Proteomes" id="UP000799772">
    <property type="component" value="Unassembled WGS sequence"/>
</dbReference>
<dbReference type="InterPro" id="IPR052061">
    <property type="entry name" value="PTE-AB_protein"/>
</dbReference>
<accession>A0A9P4I965</accession>
<dbReference type="SUPFAM" id="SSF54637">
    <property type="entry name" value="Thioesterase/thiol ester dehydrase-isomerase"/>
    <property type="match status" value="1"/>
</dbReference>
<dbReference type="OrthoDB" id="506431at2759"/>
<evidence type="ECO:0000313" key="3">
    <source>
        <dbReference type="Proteomes" id="UP000799772"/>
    </source>
</evidence>
<comment type="caution">
    <text evidence="2">The sequence shown here is derived from an EMBL/GenBank/DDBJ whole genome shotgun (WGS) entry which is preliminary data.</text>
</comment>
<reference evidence="2" key="1">
    <citation type="journal article" date="2020" name="Stud. Mycol.">
        <title>101 Dothideomycetes genomes: a test case for predicting lifestyles and emergence of pathogens.</title>
        <authorList>
            <person name="Haridas S."/>
            <person name="Albert R."/>
            <person name="Binder M."/>
            <person name="Bloem J."/>
            <person name="Labutti K."/>
            <person name="Salamov A."/>
            <person name="Andreopoulos B."/>
            <person name="Baker S."/>
            <person name="Barry K."/>
            <person name="Bills G."/>
            <person name="Bluhm B."/>
            <person name="Cannon C."/>
            <person name="Castanera R."/>
            <person name="Culley D."/>
            <person name="Daum C."/>
            <person name="Ezra D."/>
            <person name="Gonzalez J."/>
            <person name="Henrissat B."/>
            <person name="Kuo A."/>
            <person name="Liang C."/>
            <person name="Lipzen A."/>
            <person name="Lutzoni F."/>
            <person name="Magnuson J."/>
            <person name="Mondo S."/>
            <person name="Nolan M."/>
            <person name="Ohm R."/>
            <person name="Pangilinan J."/>
            <person name="Park H.-J."/>
            <person name="Ramirez L."/>
            <person name="Alfaro M."/>
            <person name="Sun H."/>
            <person name="Tritt A."/>
            <person name="Yoshinaga Y."/>
            <person name="Zwiers L.-H."/>
            <person name="Turgeon B."/>
            <person name="Goodwin S."/>
            <person name="Spatafora J."/>
            <person name="Crous P."/>
            <person name="Grigoriev I."/>
        </authorList>
    </citation>
    <scope>NUCLEOTIDE SEQUENCE</scope>
    <source>
        <strain evidence="2">CBS 133067</strain>
    </source>
</reference>
<dbReference type="AlphaFoldDB" id="A0A9P4I965"/>
<organism evidence="2 3">
    <name type="scientific">Rhizodiscina lignyota</name>
    <dbReference type="NCBI Taxonomy" id="1504668"/>
    <lineage>
        <taxon>Eukaryota</taxon>
        <taxon>Fungi</taxon>
        <taxon>Dikarya</taxon>
        <taxon>Ascomycota</taxon>
        <taxon>Pezizomycotina</taxon>
        <taxon>Dothideomycetes</taxon>
        <taxon>Pleosporomycetidae</taxon>
        <taxon>Aulographales</taxon>
        <taxon>Rhizodiscinaceae</taxon>
        <taxon>Rhizodiscina</taxon>
    </lineage>
</organism>
<dbReference type="PANTHER" id="PTHR47260">
    <property type="entry name" value="UPF0644 PROTEIN PB2B4.06"/>
    <property type="match status" value="1"/>
</dbReference>
<evidence type="ECO:0000313" key="2">
    <source>
        <dbReference type="EMBL" id="KAF2095778.1"/>
    </source>
</evidence>
<sequence length="177" mass="19578">MTIHPDFDTPWCKKLLADPNLKWREQVPDRYHGKTVTNAMFEQTLYTEHGIRAHLAFSRPSEEPDAIEGTEACFLMSIGNGLDGKRGRAHGGFNALVLDQVSGSASHHMKPDPNPPATATITVDFKAPINTPCVIFSRAWVIEIDRRKVWVKAVIEDGEGHVYASAKSLFVAAKPSL</sequence>
<protein>
    <recommendedName>
        <fullName evidence="1">Thioesterase domain-containing protein</fullName>
    </recommendedName>
</protein>
<dbReference type="PANTHER" id="PTHR47260:SF3">
    <property type="entry name" value="THIOESTERASE FAMILY PROTEIN (AFU_ORTHOLOGUE AFUA_7G03960)"/>
    <property type="match status" value="1"/>
</dbReference>
<feature type="domain" description="Thioesterase" evidence="1">
    <location>
        <begin position="87"/>
        <end position="162"/>
    </location>
</feature>
<dbReference type="InterPro" id="IPR029069">
    <property type="entry name" value="HotDog_dom_sf"/>
</dbReference>
<dbReference type="Gene3D" id="3.10.129.10">
    <property type="entry name" value="Hotdog Thioesterase"/>
    <property type="match status" value="1"/>
</dbReference>
<gene>
    <name evidence="2" type="ORF">NA57DRAFT_78560</name>
</gene>
<evidence type="ECO:0000259" key="1">
    <source>
        <dbReference type="Pfam" id="PF03061"/>
    </source>
</evidence>
<keyword evidence="3" id="KW-1185">Reference proteome</keyword>
<dbReference type="Pfam" id="PF03061">
    <property type="entry name" value="4HBT"/>
    <property type="match status" value="1"/>
</dbReference>
<dbReference type="EMBL" id="ML978130">
    <property type="protein sequence ID" value="KAF2095778.1"/>
    <property type="molecule type" value="Genomic_DNA"/>
</dbReference>
<dbReference type="InterPro" id="IPR006683">
    <property type="entry name" value="Thioestr_dom"/>
</dbReference>